<dbReference type="KEGG" id="pbh:AAW51_4015"/>
<keyword evidence="2" id="KW-0732">Signal</keyword>
<dbReference type="EMBL" id="CP011371">
    <property type="protein sequence ID" value="AKJ30706.1"/>
    <property type="molecule type" value="Genomic_DNA"/>
</dbReference>
<reference evidence="3 4" key="1">
    <citation type="submission" date="2015-05" db="EMBL/GenBank/DDBJ databases">
        <authorList>
            <person name="Tang B."/>
            <person name="Yu Y."/>
        </authorList>
    </citation>
    <scope>NUCLEOTIDE SEQUENCE [LARGE SCALE GENOMIC DNA]</scope>
    <source>
        <strain evidence="3 4">DSM 7029</strain>
    </source>
</reference>
<feature type="chain" id="PRO_5005184062" evidence="2">
    <location>
        <begin position="23"/>
        <end position="159"/>
    </location>
</feature>
<feature type="compositionally biased region" description="Low complexity" evidence="1">
    <location>
        <begin position="24"/>
        <end position="42"/>
    </location>
</feature>
<proteinExistence type="predicted"/>
<feature type="compositionally biased region" description="Low complexity" evidence="1">
    <location>
        <begin position="102"/>
        <end position="111"/>
    </location>
</feature>
<protein>
    <submittedName>
        <fullName evidence="3">Uncharacterized protein</fullName>
    </submittedName>
</protein>
<feature type="region of interest" description="Disordered" evidence="1">
    <location>
        <begin position="24"/>
        <end position="59"/>
    </location>
</feature>
<dbReference type="AlphaFoldDB" id="A0A0G3BTI6"/>
<dbReference type="STRING" id="413882.AAW51_4015"/>
<dbReference type="OrthoDB" id="7022621at2"/>
<dbReference type="Proteomes" id="UP000035352">
    <property type="component" value="Chromosome"/>
</dbReference>
<name>A0A0G3BTI6_9BURK</name>
<feature type="region of interest" description="Disordered" evidence="1">
    <location>
        <begin position="92"/>
        <end position="159"/>
    </location>
</feature>
<feature type="compositionally biased region" description="Low complexity" evidence="1">
    <location>
        <begin position="144"/>
        <end position="153"/>
    </location>
</feature>
<organism evidence="3 4">
    <name type="scientific">Caldimonas brevitalea</name>
    <dbReference type="NCBI Taxonomy" id="413882"/>
    <lineage>
        <taxon>Bacteria</taxon>
        <taxon>Pseudomonadati</taxon>
        <taxon>Pseudomonadota</taxon>
        <taxon>Betaproteobacteria</taxon>
        <taxon>Burkholderiales</taxon>
        <taxon>Sphaerotilaceae</taxon>
        <taxon>Caldimonas</taxon>
    </lineage>
</organism>
<feature type="signal peptide" evidence="2">
    <location>
        <begin position="1"/>
        <end position="22"/>
    </location>
</feature>
<sequence>MSHWNTACLAAALGVVLPIAHAQPPAATPAPGASAPSTQPSARAAAPRPDGTYRSAFEGYPRYADEPVVSWKEANDHVGRIGGWRTYAAEAAGEQGGGHAGHGAAPASSGQTPPRAGTANTEKPFGQTEMTTPPKTAPKPSPAPAASQPAAPAGHSQHH</sequence>
<evidence type="ECO:0000256" key="2">
    <source>
        <dbReference type="SAM" id="SignalP"/>
    </source>
</evidence>
<evidence type="ECO:0000256" key="1">
    <source>
        <dbReference type="SAM" id="MobiDB-lite"/>
    </source>
</evidence>
<keyword evidence="4" id="KW-1185">Reference proteome</keyword>
<evidence type="ECO:0000313" key="3">
    <source>
        <dbReference type="EMBL" id="AKJ30706.1"/>
    </source>
</evidence>
<accession>A0A0G3BTI6</accession>
<evidence type="ECO:0000313" key="4">
    <source>
        <dbReference type="Proteomes" id="UP000035352"/>
    </source>
</evidence>
<dbReference type="RefSeq" id="WP_053013786.1">
    <property type="nucleotide sequence ID" value="NZ_CP011371.1"/>
</dbReference>
<gene>
    <name evidence="3" type="ORF">AAW51_4015</name>
</gene>